<name>A0AAE9YS82_9GAMM</name>
<evidence type="ECO:0000313" key="6">
    <source>
        <dbReference type="EMBL" id="WDD99348.1"/>
    </source>
</evidence>
<evidence type="ECO:0000259" key="5">
    <source>
        <dbReference type="PROSITE" id="PS51123"/>
    </source>
</evidence>
<dbReference type="SUPFAM" id="SSF103088">
    <property type="entry name" value="OmpA-like"/>
    <property type="match status" value="1"/>
</dbReference>
<evidence type="ECO:0000256" key="1">
    <source>
        <dbReference type="ARBA" id="ARBA00004442"/>
    </source>
</evidence>
<dbReference type="InterPro" id="IPR006664">
    <property type="entry name" value="OMP_bac"/>
</dbReference>
<evidence type="ECO:0000256" key="2">
    <source>
        <dbReference type="ARBA" id="ARBA00023136"/>
    </source>
</evidence>
<dbReference type="PANTHER" id="PTHR30329">
    <property type="entry name" value="STATOR ELEMENT OF FLAGELLAR MOTOR COMPLEX"/>
    <property type="match status" value="1"/>
</dbReference>
<protein>
    <submittedName>
        <fullName evidence="6">OmpA family protein</fullName>
    </submittedName>
</protein>
<accession>A0AAE9YS82</accession>
<proteinExistence type="predicted"/>
<gene>
    <name evidence="6" type="ORF">SG35_001260</name>
</gene>
<dbReference type="Proteomes" id="UP000032568">
    <property type="component" value="Chromosome"/>
</dbReference>
<keyword evidence="7" id="KW-1185">Reference proteome</keyword>
<feature type="domain" description="OmpA-like" evidence="5">
    <location>
        <begin position="193"/>
        <end position="310"/>
    </location>
</feature>
<dbReference type="InterPro" id="IPR050330">
    <property type="entry name" value="Bact_OuterMem_StrucFunc"/>
</dbReference>
<dbReference type="InterPro" id="IPR036737">
    <property type="entry name" value="OmpA-like_sf"/>
</dbReference>
<comment type="subcellular location">
    <subcellularLocation>
        <location evidence="1">Cell outer membrane</location>
    </subcellularLocation>
</comment>
<dbReference type="PRINTS" id="PR01023">
    <property type="entry name" value="NAFLGMOTY"/>
</dbReference>
<reference evidence="6 7" key="2">
    <citation type="journal article" date="2022" name="Mar. Drugs">
        <title>Bioassay-Guided Fractionation Leads to the Detection of Cholic Acid Generated by the Rare Thalassomonas sp.</title>
        <authorList>
            <person name="Pheiffer F."/>
            <person name="Schneider Y.K."/>
            <person name="Hansen E.H."/>
            <person name="Andersen J.H."/>
            <person name="Isaksson J."/>
            <person name="Busche T."/>
            <person name="R C."/>
            <person name="Kalinowski J."/>
            <person name="Zyl L.V."/>
            <person name="Trindade M."/>
        </authorList>
    </citation>
    <scope>NUCLEOTIDE SEQUENCE [LARGE SCALE GENOMIC DNA]</scope>
    <source>
        <strain evidence="6 7">A5K-106</strain>
    </source>
</reference>
<dbReference type="KEGG" id="tact:SG35_001260"/>
<organism evidence="6 7">
    <name type="scientific">Thalassomonas actiniarum</name>
    <dbReference type="NCBI Taxonomy" id="485447"/>
    <lineage>
        <taxon>Bacteria</taxon>
        <taxon>Pseudomonadati</taxon>
        <taxon>Pseudomonadota</taxon>
        <taxon>Gammaproteobacteria</taxon>
        <taxon>Alteromonadales</taxon>
        <taxon>Colwelliaceae</taxon>
        <taxon>Thalassomonas</taxon>
    </lineage>
</organism>
<dbReference type="EMBL" id="CP059735">
    <property type="protein sequence ID" value="WDD99348.1"/>
    <property type="molecule type" value="Genomic_DNA"/>
</dbReference>
<reference evidence="6 7" key="1">
    <citation type="journal article" date="2015" name="Genome Announc.">
        <title>Draft Genome Sequences of Marine Isolates of Thalassomonas viridans and Thalassomonas actiniarum.</title>
        <authorList>
            <person name="Olonade I."/>
            <person name="van Zyl L.J."/>
            <person name="Trindade M."/>
        </authorList>
    </citation>
    <scope>NUCLEOTIDE SEQUENCE [LARGE SCALE GENOMIC DNA]</scope>
    <source>
        <strain evidence="6 7">A5K-106</strain>
    </source>
</reference>
<dbReference type="CDD" id="cd07185">
    <property type="entry name" value="OmpA_C-like"/>
    <property type="match status" value="1"/>
</dbReference>
<evidence type="ECO:0000256" key="4">
    <source>
        <dbReference type="PROSITE-ProRule" id="PRU00473"/>
    </source>
</evidence>
<dbReference type="PROSITE" id="PS51123">
    <property type="entry name" value="OMPA_2"/>
    <property type="match status" value="1"/>
</dbReference>
<keyword evidence="2 4" id="KW-0472">Membrane</keyword>
<evidence type="ECO:0000313" key="7">
    <source>
        <dbReference type="Proteomes" id="UP000032568"/>
    </source>
</evidence>
<sequence>MNFYSIRVRIKRMTETMFLRLSLLTFSLFFSMLKLSAAPIVTPLDRVHWLYQGDSFNCRLSTRVDNFGGISLAQKAGYALEITPDSVLYQNDIVTYRLGRSAAPWSRKSLPESQWFHGFQQVSKQTKLQEKQSKKSQVTTGVTELLQALQQGVWGHINLVFADKQQVHLVLPAVSRGTSFEQFYACLTELAPYSYEQVRDRNFYFDANEYLLSEQQQEQMKLTARYLDMAGDISKLLIDGHSDSSGSMAENLRLSQQRADDLYTHLLEAGVSPELIEVRSHGDRYPLADNSTAKGRQQNRRVNLRIIRQKVN</sequence>
<keyword evidence="3" id="KW-0998">Cell outer membrane</keyword>
<dbReference type="PANTHER" id="PTHR30329:SF21">
    <property type="entry name" value="LIPOPROTEIN YIAD-RELATED"/>
    <property type="match status" value="1"/>
</dbReference>
<evidence type="ECO:0000256" key="3">
    <source>
        <dbReference type="ARBA" id="ARBA00023237"/>
    </source>
</evidence>
<dbReference type="Gene3D" id="3.30.1330.60">
    <property type="entry name" value="OmpA-like domain"/>
    <property type="match status" value="1"/>
</dbReference>
<dbReference type="Pfam" id="PF00691">
    <property type="entry name" value="OmpA"/>
    <property type="match status" value="1"/>
</dbReference>
<dbReference type="InterPro" id="IPR041544">
    <property type="entry name" value="MotY_N"/>
</dbReference>
<dbReference type="GO" id="GO:0009279">
    <property type="term" value="C:cell outer membrane"/>
    <property type="evidence" value="ECO:0007669"/>
    <property type="project" value="UniProtKB-SubCell"/>
</dbReference>
<dbReference type="AlphaFoldDB" id="A0AAE9YS82"/>
<dbReference type="InterPro" id="IPR006665">
    <property type="entry name" value="OmpA-like"/>
</dbReference>
<dbReference type="RefSeq" id="WP_084692812.1">
    <property type="nucleotide sequence ID" value="NZ_CP059735.1"/>
</dbReference>
<dbReference type="Gene3D" id="2.60.40.2540">
    <property type="match status" value="1"/>
</dbReference>
<dbReference type="PRINTS" id="PR01021">
    <property type="entry name" value="OMPADOMAIN"/>
</dbReference>
<dbReference type="Pfam" id="PF18393">
    <property type="entry name" value="MotY_N"/>
    <property type="match status" value="1"/>
</dbReference>